<evidence type="ECO:0000256" key="1">
    <source>
        <dbReference type="SAM" id="MobiDB-lite"/>
    </source>
</evidence>
<dbReference type="HOGENOM" id="CLU_1434926_0_0_1"/>
<gene>
    <name evidence="2" type="ORF">PHLGIDRAFT_130868</name>
</gene>
<proteinExistence type="predicted"/>
<protein>
    <submittedName>
        <fullName evidence="2">Uncharacterized protein</fullName>
    </submittedName>
</protein>
<name>A0A0C3RQP3_PHLG1</name>
<dbReference type="AlphaFoldDB" id="A0A0C3RQP3"/>
<dbReference type="Proteomes" id="UP000053257">
    <property type="component" value="Unassembled WGS sequence"/>
</dbReference>
<sequence>MIFKQQATHFAETIQMEKYVGPVLQTEVTSIPIVVDAPAEVVWQLIGGSAISDWSPFRRIHAFLESISSPSRQMFSSQILATHSGESLSDVDPPEAPPLPETGHKNPAKRQFTYELQRSAKGMKWRATCEHRVWRIIEDGREKTKYQLYEQFYAPQALWDRTWNPGVLETSMRPLLTEFKSVCEEKGKR</sequence>
<accession>A0A0C3RQP3</accession>
<dbReference type="EMBL" id="KN840694">
    <property type="protein sequence ID" value="KIP02191.1"/>
    <property type="molecule type" value="Genomic_DNA"/>
</dbReference>
<organism evidence="2 3">
    <name type="scientific">Phlebiopsis gigantea (strain 11061_1 CR5-6)</name>
    <name type="common">White-rot fungus</name>
    <name type="synonym">Peniophora gigantea</name>
    <dbReference type="NCBI Taxonomy" id="745531"/>
    <lineage>
        <taxon>Eukaryota</taxon>
        <taxon>Fungi</taxon>
        <taxon>Dikarya</taxon>
        <taxon>Basidiomycota</taxon>
        <taxon>Agaricomycotina</taxon>
        <taxon>Agaricomycetes</taxon>
        <taxon>Polyporales</taxon>
        <taxon>Phanerochaetaceae</taxon>
        <taxon>Phlebiopsis</taxon>
    </lineage>
</organism>
<reference evidence="2 3" key="1">
    <citation type="journal article" date="2014" name="PLoS Genet.">
        <title>Analysis of the Phlebiopsis gigantea genome, transcriptome and secretome provides insight into its pioneer colonization strategies of wood.</title>
        <authorList>
            <person name="Hori C."/>
            <person name="Ishida T."/>
            <person name="Igarashi K."/>
            <person name="Samejima M."/>
            <person name="Suzuki H."/>
            <person name="Master E."/>
            <person name="Ferreira P."/>
            <person name="Ruiz-Duenas F.J."/>
            <person name="Held B."/>
            <person name="Canessa P."/>
            <person name="Larrondo L.F."/>
            <person name="Schmoll M."/>
            <person name="Druzhinina I.S."/>
            <person name="Kubicek C.P."/>
            <person name="Gaskell J.A."/>
            <person name="Kersten P."/>
            <person name="St John F."/>
            <person name="Glasner J."/>
            <person name="Sabat G."/>
            <person name="Splinter BonDurant S."/>
            <person name="Syed K."/>
            <person name="Yadav J."/>
            <person name="Mgbeahuruike A.C."/>
            <person name="Kovalchuk A."/>
            <person name="Asiegbu F.O."/>
            <person name="Lackner G."/>
            <person name="Hoffmeister D."/>
            <person name="Rencoret J."/>
            <person name="Gutierrez A."/>
            <person name="Sun H."/>
            <person name="Lindquist E."/>
            <person name="Barry K."/>
            <person name="Riley R."/>
            <person name="Grigoriev I.V."/>
            <person name="Henrissat B."/>
            <person name="Kues U."/>
            <person name="Berka R.M."/>
            <person name="Martinez A.T."/>
            <person name="Covert S.F."/>
            <person name="Blanchette R.A."/>
            <person name="Cullen D."/>
        </authorList>
    </citation>
    <scope>NUCLEOTIDE SEQUENCE [LARGE SCALE GENOMIC DNA]</scope>
    <source>
        <strain evidence="2 3">11061_1 CR5-6</strain>
    </source>
</reference>
<feature type="region of interest" description="Disordered" evidence="1">
    <location>
        <begin position="85"/>
        <end position="106"/>
    </location>
</feature>
<keyword evidence="3" id="KW-1185">Reference proteome</keyword>
<evidence type="ECO:0000313" key="2">
    <source>
        <dbReference type="EMBL" id="KIP02191.1"/>
    </source>
</evidence>
<evidence type="ECO:0000313" key="3">
    <source>
        <dbReference type="Proteomes" id="UP000053257"/>
    </source>
</evidence>